<feature type="compositionally biased region" description="Polar residues" evidence="1">
    <location>
        <begin position="92"/>
        <end position="104"/>
    </location>
</feature>
<dbReference type="AlphaFoldDB" id="A0AAJ0LIR1"/>
<gene>
    <name evidence="2" type="ORF">NS96R_14335</name>
</gene>
<protein>
    <submittedName>
        <fullName evidence="2">Uncharacterized protein</fullName>
    </submittedName>
</protein>
<feature type="compositionally biased region" description="Polar residues" evidence="1">
    <location>
        <begin position="130"/>
        <end position="139"/>
    </location>
</feature>
<feature type="region of interest" description="Disordered" evidence="1">
    <location>
        <begin position="130"/>
        <end position="150"/>
    </location>
</feature>
<evidence type="ECO:0000313" key="2">
    <source>
        <dbReference type="EMBL" id="KTT16921.1"/>
    </source>
</evidence>
<accession>A0AAJ0LIR1</accession>
<evidence type="ECO:0000313" key="3">
    <source>
        <dbReference type="Proteomes" id="UP000071644"/>
    </source>
</evidence>
<dbReference type="RefSeq" id="WP_058639043.1">
    <property type="nucleotide sequence ID" value="NZ_LDSN01000036.1"/>
</dbReference>
<dbReference type="EMBL" id="LDSN01000036">
    <property type="protein sequence ID" value="KTT16921.1"/>
    <property type="molecule type" value="Genomic_DNA"/>
</dbReference>
<reference evidence="2 3" key="1">
    <citation type="journal article" date="2016" name="Front. Microbiol.">
        <title>Genomic Resource of Rice Seed Associated Bacteria.</title>
        <authorList>
            <person name="Midha S."/>
            <person name="Bansal K."/>
            <person name="Sharma S."/>
            <person name="Kumar N."/>
            <person name="Patil P.P."/>
            <person name="Chaudhry V."/>
            <person name="Patil P.B."/>
        </authorList>
    </citation>
    <scope>NUCLEOTIDE SEQUENCE [LARGE SCALE GENOMIC DNA]</scope>
    <source>
        <strain evidence="2 3">NS96</strain>
    </source>
</reference>
<organism evidence="2 3">
    <name type="scientific">Pseudomonas parafulva</name>
    <dbReference type="NCBI Taxonomy" id="157782"/>
    <lineage>
        <taxon>Bacteria</taxon>
        <taxon>Pseudomonadati</taxon>
        <taxon>Pseudomonadota</taxon>
        <taxon>Gammaproteobacteria</taxon>
        <taxon>Pseudomonadales</taxon>
        <taxon>Pseudomonadaceae</taxon>
        <taxon>Pseudomonas</taxon>
    </lineage>
</organism>
<sequence>MSALEQSPRRELVFTASQESWERIDQVMALQGHHQYSLTVARGFALVQWVLEQQAAGRVIGAMDSPSADFLPLTERPELLAPRPRMQIVPDQPTSATEASTQSERTVDAQGEPAAASPLAALKRLESSASRQDYEQCTQAAKKGSKNAPLQKAKKLIIPRRKAKVDIRPTCPGRSPIRSLEAARAEACANETPDPIEHDGKPLPWNLEHKYMASLLEGKQVPEATHFQIEGPGYVGIYAHRPKKDWCFWDPFSRCWRPDMKAREGMVCLYSIQAAIDYLQVKAKETPPEPEVYDEVMY</sequence>
<name>A0AAJ0LIR1_9PSED</name>
<proteinExistence type="predicted"/>
<comment type="caution">
    <text evidence="2">The sequence shown here is derived from an EMBL/GenBank/DDBJ whole genome shotgun (WGS) entry which is preliminary data.</text>
</comment>
<dbReference type="Proteomes" id="UP000071644">
    <property type="component" value="Unassembled WGS sequence"/>
</dbReference>
<evidence type="ECO:0000256" key="1">
    <source>
        <dbReference type="SAM" id="MobiDB-lite"/>
    </source>
</evidence>
<feature type="region of interest" description="Disordered" evidence="1">
    <location>
        <begin position="82"/>
        <end position="115"/>
    </location>
</feature>